<sequence>MPYPIAKLPYGLRCRLRELATPGERYGLQEAAGNKDICPPALQSIRELMIYLFYNNDKLFVADIFDHHKPALTDKADDLILCTRVDLENIDLQDLTDDVFERIVFRPAVLSLKAYLQYSTRLTWRLDR</sequence>
<dbReference type="AlphaFoldDB" id="A0A7E4VHE8"/>
<proteinExistence type="predicted"/>
<dbReference type="Proteomes" id="UP000492821">
    <property type="component" value="Unassembled WGS sequence"/>
</dbReference>
<dbReference type="WBParaSite" id="Pan_g2028.t1">
    <property type="protein sequence ID" value="Pan_g2028.t1"/>
    <property type="gene ID" value="Pan_g2028"/>
</dbReference>
<evidence type="ECO:0000313" key="2">
    <source>
        <dbReference type="WBParaSite" id="Pan_g2028.t1"/>
    </source>
</evidence>
<organism evidence="1 2">
    <name type="scientific">Panagrellus redivivus</name>
    <name type="common">Microworm</name>
    <dbReference type="NCBI Taxonomy" id="6233"/>
    <lineage>
        <taxon>Eukaryota</taxon>
        <taxon>Metazoa</taxon>
        <taxon>Ecdysozoa</taxon>
        <taxon>Nematoda</taxon>
        <taxon>Chromadorea</taxon>
        <taxon>Rhabditida</taxon>
        <taxon>Tylenchina</taxon>
        <taxon>Panagrolaimomorpha</taxon>
        <taxon>Panagrolaimoidea</taxon>
        <taxon>Panagrolaimidae</taxon>
        <taxon>Panagrellus</taxon>
    </lineage>
</organism>
<protein>
    <submittedName>
        <fullName evidence="2">SWIB domain-containing protein</fullName>
    </submittedName>
</protein>
<reference evidence="1" key="1">
    <citation type="journal article" date="2013" name="Genetics">
        <title>The draft genome and transcriptome of Panagrellus redivivus are shaped by the harsh demands of a free-living lifestyle.</title>
        <authorList>
            <person name="Srinivasan J."/>
            <person name="Dillman A.R."/>
            <person name="Macchietto M.G."/>
            <person name="Heikkinen L."/>
            <person name="Lakso M."/>
            <person name="Fracchia K.M."/>
            <person name="Antoshechkin I."/>
            <person name="Mortazavi A."/>
            <person name="Wong G."/>
            <person name="Sternberg P.W."/>
        </authorList>
    </citation>
    <scope>NUCLEOTIDE SEQUENCE [LARGE SCALE GENOMIC DNA]</scope>
    <source>
        <strain evidence="1">MT8872</strain>
    </source>
</reference>
<reference evidence="2" key="2">
    <citation type="submission" date="2020-10" db="UniProtKB">
        <authorList>
            <consortium name="WormBaseParasite"/>
        </authorList>
    </citation>
    <scope>IDENTIFICATION</scope>
</reference>
<name>A0A7E4VHE8_PANRE</name>
<accession>A0A7E4VHE8</accession>
<evidence type="ECO:0000313" key="1">
    <source>
        <dbReference type="Proteomes" id="UP000492821"/>
    </source>
</evidence>
<keyword evidence="1" id="KW-1185">Reference proteome</keyword>